<sequence length="120" mass="13348">MPSMTTYNFGDVVLVGFPFTDLQTTKKRPAVVISRKTYQQNRPDVILMAVTSRIRQPLATGEAMLKDWQVAGLARPSVLKPLIATLEQRRIVKVMGRLSVADMADLDVLIQTILGNSPHE</sequence>
<gene>
    <name evidence="2" type="ORF">BECKTUN1418E_GA0071001_10319</name>
    <name evidence="1" type="ORF">BECKTUN1418F_GA0071002_102313</name>
</gene>
<dbReference type="GO" id="GO:0006402">
    <property type="term" value="P:mRNA catabolic process"/>
    <property type="evidence" value="ECO:0007669"/>
    <property type="project" value="TreeGrafter"/>
</dbReference>
<dbReference type="Gene3D" id="2.30.30.110">
    <property type="match status" value="1"/>
</dbReference>
<name>A0A450ZPE4_9GAMM</name>
<dbReference type="SUPFAM" id="SSF50118">
    <property type="entry name" value="Cell growth inhibitor/plasmid maintenance toxic component"/>
    <property type="match status" value="1"/>
</dbReference>
<organism evidence="2">
    <name type="scientific">Candidatus Kentrum sp. TUN</name>
    <dbReference type="NCBI Taxonomy" id="2126343"/>
    <lineage>
        <taxon>Bacteria</taxon>
        <taxon>Pseudomonadati</taxon>
        <taxon>Pseudomonadota</taxon>
        <taxon>Gammaproteobacteria</taxon>
        <taxon>Candidatus Kentrum</taxon>
    </lineage>
</organism>
<dbReference type="GO" id="GO:0016075">
    <property type="term" value="P:rRNA catabolic process"/>
    <property type="evidence" value="ECO:0007669"/>
    <property type="project" value="TreeGrafter"/>
</dbReference>
<dbReference type="InterPro" id="IPR003477">
    <property type="entry name" value="PemK-like"/>
</dbReference>
<reference evidence="2" key="1">
    <citation type="submission" date="2019-02" db="EMBL/GenBank/DDBJ databases">
        <authorList>
            <person name="Gruber-Vodicka R. H."/>
            <person name="Seah K. B. B."/>
        </authorList>
    </citation>
    <scope>NUCLEOTIDE SEQUENCE</scope>
    <source>
        <strain evidence="2">BECK_BY2</strain>
        <strain evidence="1">BECK_BY3</strain>
    </source>
</reference>
<dbReference type="EMBL" id="CAADFV010000031">
    <property type="protein sequence ID" value="VFK55616.1"/>
    <property type="molecule type" value="Genomic_DNA"/>
</dbReference>
<evidence type="ECO:0000313" key="2">
    <source>
        <dbReference type="EMBL" id="VFK55616.1"/>
    </source>
</evidence>
<dbReference type="GO" id="GO:0003677">
    <property type="term" value="F:DNA binding"/>
    <property type="evidence" value="ECO:0007669"/>
    <property type="project" value="InterPro"/>
</dbReference>
<dbReference type="PANTHER" id="PTHR33988">
    <property type="entry name" value="ENDORIBONUCLEASE MAZF-RELATED"/>
    <property type="match status" value="1"/>
</dbReference>
<dbReference type="GO" id="GO:0004521">
    <property type="term" value="F:RNA endonuclease activity"/>
    <property type="evidence" value="ECO:0007669"/>
    <property type="project" value="TreeGrafter"/>
</dbReference>
<protein>
    <submittedName>
        <fullName evidence="2">mRNA interferase MazF</fullName>
    </submittedName>
</protein>
<dbReference type="PANTHER" id="PTHR33988:SF2">
    <property type="entry name" value="ENDORIBONUCLEASE MAZF"/>
    <property type="match status" value="1"/>
</dbReference>
<accession>A0A450ZPE4</accession>
<dbReference type="EMBL" id="CAADFY010000023">
    <property type="protein sequence ID" value="VFK53537.1"/>
    <property type="molecule type" value="Genomic_DNA"/>
</dbReference>
<dbReference type="InterPro" id="IPR011067">
    <property type="entry name" value="Plasmid_toxin/cell-grow_inhib"/>
</dbReference>
<dbReference type="AlphaFoldDB" id="A0A450ZPE4"/>
<dbReference type="Pfam" id="PF02452">
    <property type="entry name" value="PemK_toxin"/>
    <property type="match status" value="1"/>
</dbReference>
<proteinExistence type="predicted"/>
<evidence type="ECO:0000313" key="1">
    <source>
        <dbReference type="EMBL" id="VFK53537.1"/>
    </source>
</evidence>